<keyword evidence="6" id="KW-0812">Transmembrane</keyword>
<keyword evidence="6" id="KW-1133">Transmembrane helix</keyword>
<evidence type="ECO:0000259" key="8">
    <source>
        <dbReference type="Pfam" id="PF25973"/>
    </source>
</evidence>
<sequence length="501" mass="54896">MPSTKNKMKSRRVMIAIGYLLSAVAGGGIVFYFLSHQQLSNTIDDRATEVSEESVAGDENVVNLPKAMWESARLKVGPVQEKAMAVSTWATGKVVLNEDRVAHIYSITEGVAYQVPVHLGQRVEKDQILAVIDSREVGTAKLELYQARLQEEFAKQANDFAQEVKKNANELLDALDANKSVEEINEVLGDKPIGKYREQLLTAYAELIRARADYERLKPVAATGAVAGKQLIEVEAKFRAAEAGYKAVVEQLRFSIPQDALQTEQALRQARQAVDVAMAKLSILGYFEEQLRDLKPLDPEECISHFVVRAPFAGTIISKNVVLAERVGTDTEMFRLADLSSVWVQADIYQKDLPNIELLGDTIQFRAVSGSAAADHTHEAKIFYRGDVVDADTRTLLLRAVTANPDNHLKAGMFVEINLPGEASTEVLAVPATAVQEVKGEQTVFVKVGETEFRKVPVVVGPIADGMIAIEEGLNADDNVVTSGAFVLKSELMKDEIGDDD</sequence>
<feature type="domain" description="CzcB-like C-terminal circularly permuted SH3-like" evidence="9">
    <location>
        <begin position="428"/>
        <end position="489"/>
    </location>
</feature>
<dbReference type="Gene3D" id="2.40.420.20">
    <property type="match status" value="1"/>
</dbReference>
<dbReference type="GO" id="GO:0015679">
    <property type="term" value="P:plasma membrane copper ion transport"/>
    <property type="evidence" value="ECO:0007669"/>
    <property type="project" value="TreeGrafter"/>
</dbReference>
<dbReference type="InterPro" id="IPR058647">
    <property type="entry name" value="BSH_CzcB-like"/>
</dbReference>
<feature type="domain" description="CusB-like beta-barrel" evidence="7">
    <location>
        <begin position="341"/>
        <end position="421"/>
    </location>
</feature>
<dbReference type="Gene3D" id="2.40.30.170">
    <property type="match status" value="1"/>
</dbReference>
<dbReference type="InterPro" id="IPR051909">
    <property type="entry name" value="MFP_Cation_Efflux"/>
</dbReference>
<evidence type="ECO:0000256" key="1">
    <source>
        <dbReference type="ARBA" id="ARBA00009477"/>
    </source>
</evidence>
<keyword evidence="11" id="KW-1185">Reference proteome</keyword>
<dbReference type="FunFam" id="2.40.420.20:FF:000006">
    <property type="entry name" value="RND family efflux transporter MFP subunit"/>
    <property type="match status" value="1"/>
</dbReference>
<dbReference type="SUPFAM" id="SSF111369">
    <property type="entry name" value="HlyD-like secretion proteins"/>
    <property type="match status" value="1"/>
</dbReference>
<dbReference type="Pfam" id="PF25975">
    <property type="entry name" value="CzcB_C"/>
    <property type="match status" value="1"/>
</dbReference>
<dbReference type="OrthoDB" id="9806939at2"/>
<dbReference type="InterPro" id="IPR058649">
    <property type="entry name" value="CzcB_C"/>
</dbReference>
<evidence type="ECO:0000256" key="5">
    <source>
        <dbReference type="ARBA" id="ARBA00058766"/>
    </source>
</evidence>
<dbReference type="PANTHER" id="PTHR30097:SF4">
    <property type="entry name" value="SLR6042 PROTEIN"/>
    <property type="match status" value="1"/>
</dbReference>
<evidence type="ECO:0000259" key="9">
    <source>
        <dbReference type="Pfam" id="PF25975"/>
    </source>
</evidence>
<dbReference type="InterPro" id="IPR058792">
    <property type="entry name" value="Beta-barrel_RND_2"/>
</dbReference>
<name>A0A2G1VZ58_9BACT</name>
<comment type="function">
    <text evidence="5">CzcA and CzcB together would act in zinc efflux nearly as effectively as the complete czc efflux system (CzcABC). The CzcB protein is thought to funnel zinc cations to the CzcA transport protein.</text>
</comment>
<feature type="transmembrane region" description="Helical" evidence="6">
    <location>
        <begin position="12"/>
        <end position="34"/>
    </location>
</feature>
<dbReference type="GO" id="GO:0022857">
    <property type="term" value="F:transmembrane transporter activity"/>
    <property type="evidence" value="ECO:0007669"/>
    <property type="project" value="InterPro"/>
</dbReference>
<gene>
    <name evidence="10" type="ORF">CEE69_27675</name>
</gene>
<comment type="similarity">
    <text evidence="1">Belongs to the membrane fusion protein (MFP) (TC 8.A.1) family.</text>
</comment>
<dbReference type="FunFam" id="2.40.30.170:FF:000010">
    <property type="entry name" value="Efflux RND transporter periplasmic adaptor subunit"/>
    <property type="match status" value="1"/>
</dbReference>
<dbReference type="InterPro" id="IPR006143">
    <property type="entry name" value="RND_pump_MFP"/>
</dbReference>
<evidence type="ECO:0000313" key="11">
    <source>
        <dbReference type="Proteomes" id="UP000225740"/>
    </source>
</evidence>
<dbReference type="GO" id="GO:0016020">
    <property type="term" value="C:membrane"/>
    <property type="evidence" value="ECO:0007669"/>
    <property type="project" value="InterPro"/>
</dbReference>
<dbReference type="NCBIfam" id="TIGR01730">
    <property type="entry name" value="RND_mfp"/>
    <property type="match status" value="1"/>
</dbReference>
<dbReference type="EMBL" id="NIZW01000033">
    <property type="protein sequence ID" value="PHQ32062.1"/>
    <property type="molecule type" value="Genomic_DNA"/>
</dbReference>
<dbReference type="GO" id="GO:0060003">
    <property type="term" value="P:copper ion export"/>
    <property type="evidence" value="ECO:0007669"/>
    <property type="project" value="TreeGrafter"/>
</dbReference>
<evidence type="ECO:0000313" key="10">
    <source>
        <dbReference type="EMBL" id="PHQ32062.1"/>
    </source>
</evidence>
<proteinExistence type="inferred from homology"/>
<evidence type="ECO:0000256" key="4">
    <source>
        <dbReference type="ARBA" id="ARBA00043263"/>
    </source>
</evidence>
<dbReference type="PANTHER" id="PTHR30097">
    <property type="entry name" value="CATION EFFLUX SYSTEM PROTEIN CUSB"/>
    <property type="match status" value="1"/>
</dbReference>
<evidence type="ECO:0000259" key="7">
    <source>
        <dbReference type="Pfam" id="PF25954"/>
    </source>
</evidence>
<keyword evidence="4" id="KW-0105">Cadmium resistance</keyword>
<evidence type="ECO:0000256" key="2">
    <source>
        <dbReference type="ARBA" id="ARBA00022448"/>
    </source>
</evidence>
<keyword evidence="6" id="KW-0472">Membrane</keyword>
<organism evidence="10 11">
    <name type="scientific">Rhodopirellula bahusiensis</name>
    <dbReference type="NCBI Taxonomy" id="2014065"/>
    <lineage>
        <taxon>Bacteria</taxon>
        <taxon>Pseudomonadati</taxon>
        <taxon>Planctomycetota</taxon>
        <taxon>Planctomycetia</taxon>
        <taxon>Pirellulales</taxon>
        <taxon>Pirellulaceae</taxon>
        <taxon>Rhodopirellula</taxon>
    </lineage>
</organism>
<keyword evidence="2" id="KW-0813">Transport</keyword>
<evidence type="ECO:0000256" key="6">
    <source>
        <dbReference type="SAM" id="Phobius"/>
    </source>
</evidence>
<dbReference type="Pfam" id="PF25954">
    <property type="entry name" value="Beta-barrel_RND_2"/>
    <property type="match status" value="1"/>
</dbReference>
<protein>
    <submittedName>
        <fullName evidence="10">Efflux transporter periplasmic adaptor subunit</fullName>
    </submittedName>
</protein>
<evidence type="ECO:0000256" key="3">
    <source>
        <dbReference type="ARBA" id="ARBA00022833"/>
    </source>
</evidence>
<keyword evidence="3" id="KW-0862">Zinc</keyword>
<comment type="caution">
    <text evidence="10">The sequence shown here is derived from an EMBL/GenBank/DDBJ whole genome shotgun (WGS) entry which is preliminary data.</text>
</comment>
<accession>A0A2G1VZ58</accession>
<dbReference type="AlphaFoldDB" id="A0A2G1VZ58"/>
<dbReference type="GO" id="GO:0030313">
    <property type="term" value="C:cell envelope"/>
    <property type="evidence" value="ECO:0007669"/>
    <property type="project" value="TreeGrafter"/>
</dbReference>
<dbReference type="Pfam" id="PF25973">
    <property type="entry name" value="BSH_CzcB"/>
    <property type="match status" value="1"/>
</dbReference>
<dbReference type="GO" id="GO:0046686">
    <property type="term" value="P:response to cadmium ion"/>
    <property type="evidence" value="ECO:0007669"/>
    <property type="project" value="UniProtKB-KW"/>
</dbReference>
<dbReference type="Proteomes" id="UP000225740">
    <property type="component" value="Unassembled WGS sequence"/>
</dbReference>
<reference evidence="10 11" key="1">
    <citation type="submission" date="2017-06" db="EMBL/GenBank/DDBJ databases">
        <title>Description of Rhodopirellula bahusiensis sp. nov.</title>
        <authorList>
            <person name="Kizina J."/>
            <person name="Harder J."/>
        </authorList>
    </citation>
    <scope>NUCLEOTIDE SEQUENCE [LARGE SCALE GENOMIC DNA]</scope>
    <source>
        <strain evidence="10 11">SWK21</strain>
    </source>
</reference>
<feature type="domain" description="CzcB-like barrel-sandwich hybrid" evidence="8">
    <location>
        <begin position="100"/>
        <end position="338"/>
    </location>
</feature>